<dbReference type="PANTHER" id="PTHR30146:SF109">
    <property type="entry name" value="HTH-TYPE TRANSCRIPTIONAL REGULATOR GALS"/>
    <property type="match status" value="1"/>
</dbReference>
<dbReference type="GO" id="GO:0000976">
    <property type="term" value="F:transcription cis-regulatory region binding"/>
    <property type="evidence" value="ECO:0007669"/>
    <property type="project" value="TreeGrafter"/>
</dbReference>
<sequence>MKKRVTLADVAREAHVGIGTASRVLNDMPDVSPEKRKLVLSTMKKMNFKPNRIAQGLMSKPMKMLAVVVSDITSTFFSSIIKGIENNLPKEYGLMLFNTSLDTKRLHTALEMIYEKHADGLFFLGEHMDEITLNKLEQSHMPVVAVSSKIPFTNKKFPANFAYVSINNEQAAYLATDYLCESGHRRIALLISDIKDENVGFDRYNGYRRALLDNKIKLDSEIIFEGDLSLLSGYELTQKMINQTRNNLPTAIFAASDNAALGALRALHENNLSVPEDISIIGFDGIESTEFSTPSLTTISQPRLEMGEESVALMMKLISNDQLLERKMTLDFSFIKRESVQSKK</sequence>
<reference evidence="5" key="2">
    <citation type="submission" date="2022-09" db="EMBL/GenBank/DDBJ databases">
        <title>Genome-inferred correspondence between phylogeny and metabolic traits in the wild Drosophila gut microbiome.</title>
        <authorList>
            <person name="Bueno E."/>
            <person name="Blow F."/>
            <person name="Douglas A.E."/>
        </authorList>
    </citation>
    <scope>NUCLEOTIDE SEQUENCE</scope>
    <source>
        <strain evidence="5">Dm-2019-70</strain>
    </source>
</reference>
<evidence type="ECO:0000256" key="3">
    <source>
        <dbReference type="ARBA" id="ARBA00023163"/>
    </source>
</evidence>
<protein>
    <submittedName>
        <fullName evidence="5">LacI family DNA-binding transcriptional regulator</fullName>
    </submittedName>
</protein>
<dbReference type="EMBL" id="JAERKF010000001">
    <property type="protein sequence ID" value="MBS1009507.1"/>
    <property type="molecule type" value="Genomic_DNA"/>
</dbReference>
<comment type="caution">
    <text evidence="5">The sequence shown here is derived from an EMBL/GenBank/DDBJ whole genome shotgun (WGS) entry which is preliminary data.</text>
</comment>
<dbReference type="CDD" id="cd06267">
    <property type="entry name" value="PBP1_LacI_sugar_binding-like"/>
    <property type="match status" value="1"/>
</dbReference>
<dbReference type="SMART" id="SM00354">
    <property type="entry name" value="HTH_LACI"/>
    <property type="match status" value="1"/>
</dbReference>
<dbReference type="GO" id="GO:0003700">
    <property type="term" value="F:DNA-binding transcription factor activity"/>
    <property type="evidence" value="ECO:0007669"/>
    <property type="project" value="TreeGrafter"/>
</dbReference>
<reference evidence="5" key="1">
    <citation type="submission" date="2020-12" db="EMBL/GenBank/DDBJ databases">
        <authorList>
            <person name="Mcmullen J.G."/>
        </authorList>
    </citation>
    <scope>NUCLEOTIDE SEQUENCE</scope>
    <source>
        <strain evidence="5">Dm-2019-70</strain>
    </source>
</reference>
<dbReference type="SUPFAM" id="SSF47413">
    <property type="entry name" value="lambda repressor-like DNA-binding domains"/>
    <property type="match status" value="1"/>
</dbReference>
<keyword evidence="1" id="KW-0805">Transcription regulation</keyword>
<dbReference type="Pfam" id="PF13377">
    <property type="entry name" value="Peripla_BP_3"/>
    <property type="match status" value="1"/>
</dbReference>
<dbReference type="Gene3D" id="3.40.50.2300">
    <property type="match status" value="2"/>
</dbReference>
<accession>A0AA41EMC8</accession>
<dbReference type="CDD" id="cd01392">
    <property type="entry name" value="HTH_LacI"/>
    <property type="match status" value="1"/>
</dbReference>
<evidence type="ECO:0000256" key="1">
    <source>
        <dbReference type="ARBA" id="ARBA00023015"/>
    </source>
</evidence>
<evidence type="ECO:0000313" key="6">
    <source>
        <dbReference type="Proteomes" id="UP000676478"/>
    </source>
</evidence>
<dbReference type="AlphaFoldDB" id="A0AA41EMC8"/>
<dbReference type="InterPro" id="IPR046335">
    <property type="entry name" value="LacI/GalR-like_sensor"/>
</dbReference>
<dbReference type="RefSeq" id="WP_039104607.1">
    <property type="nucleotide sequence ID" value="NZ_CAKMAP010000002.1"/>
</dbReference>
<keyword evidence="2 5" id="KW-0238">DNA-binding</keyword>
<name>A0AA41EMC8_LEVBR</name>
<organism evidence="5 6">
    <name type="scientific">Levilactobacillus brevis</name>
    <name type="common">Lactobacillus brevis</name>
    <dbReference type="NCBI Taxonomy" id="1580"/>
    <lineage>
        <taxon>Bacteria</taxon>
        <taxon>Bacillati</taxon>
        <taxon>Bacillota</taxon>
        <taxon>Bacilli</taxon>
        <taxon>Lactobacillales</taxon>
        <taxon>Lactobacillaceae</taxon>
        <taxon>Levilactobacillus</taxon>
    </lineage>
</organism>
<evidence type="ECO:0000313" key="5">
    <source>
        <dbReference type="EMBL" id="MBS1009507.1"/>
    </source>
</evidence>
<gene>
    <name evidence="5" type="ORF">JK167_01505</name>
</gene>
<dbReference type="PROSITE" id="PS00356">
    <property type="entry name" value="HTH_LACI_1"/>
    <property type="match status" value="1"/>
</dbReference>
<dbReference type="InterPro" id="IPR000843">
    <property type="entry name" value="HTH_LacI"/>
</dbReference>
<feature type="domain" description="HTH lacI-type" evidence="4">
    <location>
        <begin position="5"/>
        <end position="59"/>
    </location>
</feature>
<dbReference type="InterPro" id="IPR010982">
    <property type="entry name" value="Lambda_DNA-bd_dom_sf"/>
</dbReference>
<evidence type="ECO:0000256" key="2">
    <source>
        <dbReference type="ARBA" id="ARBA00023125"/>
    </source>
</evidence>
<dbReference type="Gene3D" id="1.10.260.40">
    <property type="entry name" value="lambda repressor-like DNA-binding domains"/>
    <property type="match status" value="1"/>
</dbReference>
<dbReference type="Proteomes" id="UP000676478">
    <property type="component" value="Unassembled WGS sequence"/>
</dbReference>
<keyword evidence="3" id="KW-0804">Transcription</keyword>
<dbReference type="PANTHER" id="PTHR30146">
    <property type="entry name" value="LACI-RELATED TRANSCRIPTIONAL REPRESSOR"/>
    <property type="match status" value="1"/>
</dbReference>
<dbReference type="SUPFAM" id="SSF53822">
    <property type="entry name" value="Periplasmic binding protein-like I"/>
    <property type="match status" value="1"/>
</dbReference>
<evidence type="ECO:0000259" key="4">
    <source>
        <dbReference type="PROSITE" id="PS50932"/>
    </source>
</evidence>
<proteinExistence type="predicted"/>
<dbReference type="InterPro" id="IPR028082">
    <property type="entry name" value="Peripla_BP_I"/>
</dbReference>
<dbReference type="Pfam" id="PF00356">
    <property type="entry name" value="LacI"/>
    <property type="match status" value="1"/>
</dbReference>
<dbReference type="PROSITE" id="PS50932">
    <property type="entry name" value="HTH_LACI_2"/>
    <property type="match status" value="1"/>
</dbReference>